<keyword evidence="3" id="KW-1185">Reference proteome</keyword>
<dbReference type="AlphaFoldDB" id="A0A1R2BGX2"/>
<evidence type="ECO:0000313" key="3">
    <source>
        <dbReference type="Proteomes" id="UP000187209"/>
    </source>
</evidence>
<protein>
    <submittedName>
        <fullName evidence="2">Uncharacterized protein</fullName>
    </submittedName>
</protein>
<comment type="caution">
    <text evidence="2">The sequence shown here is derived from an EMBL/GenBank/DDBJ whole genome shotgun (WGS) entry which is preliminary data.</text>
</comment>
<accession>A0A1R2BGX2</accession>
<feature type="region of interest" description="Disordered" evidence="1">
    <location>
        <begin position="66"/>
        <end position="173"/>
    </location>
</feature>
<gene>
    <name evidence="2" type="ORF">SteCoe_24723</name>
</gene>
<feature type="compositionally biased region" description="Basic and acidic residues" evidence="1">
    <location>
        <begin position="66"/>
        <end position="80"/>
    </location>
</feature>
<evidence type="ECO:0000256" key="1">
    <source>
        <dbReference type="SAM" id="MobiDB-lite"/>
    </source>
</evidence>
<dbReference type="EMBL" id="MPUH01000657">
    <property type="protein sequence ID" value="OMJ76008.1"/>
    <property type="molecule type" value="Genomic_DNA"/>
</dbReference>
<feature type="compositionally biased region" description="Basic and acidic residues" evidence="1">
    <location>
        <begin position="95"/>
        <end position="114"/>
    </location>
</feature>
<organism evidence="2 3">
    <name type="scientific">Stentor coeruleus</name>
    <dbReference type="NCBI Taxonomy" id="5963"/>
    <lineage>
        <taxon>Eukaryota</taxon>
        <taxon>Sar</taxon>
        <taxon>Alveolata</taxon>
        <taxon>Ciliophora</taxon>
        <taxon>Postciliodesmatophora</taxon>
        <taxon>Heterotrichea</taxon>
        <taxon>Heterotrichida</taxon>
        <taxon>Stentoridae</taxon>
        <taxon>Stentor</taxon>
    </lineage>
</organism>
<reference evidence="2 3" key="1">
    <citation type="submission" date="2016-11" db="EMBL/GenBank/DDBJ databases">
        <title>The macronuclear genome of Stentor coeruleus: a giant cell with tiny introns.</title>
        <authorList>
            <person name="Slabodnick M."/>
            <person name="Ruby J.G."/>
            <person name="Reiff S.B."/>
            <person name="Swart E.C."/>
            <person name="Gosai S."/>
            <person name="Prabakaran S."/>
            <person name="Witkowska E."/>
            <person name="Larue G.E."/>
            <person name="Fisher S."/>
            <person name="Freeman R.M."/>
            <person name="Gunawardena J."/>
            <person name="Chu W."/>
            <person name="Stover N.A."/>
            <person name="Gregory B.D."/>
            <person name="Nowacki M."/>
            <person name="Derisi J."/>
            <person name="Roy S.W."/>
            <person name="Marshall W.F."/>
            <person name="Sood P."/>
        </authorList>
    </citation>
    <scope>NUCLEOTIDE SEQUENCE [LARGE SCALE GENOMIC DNA]</scope>
    <source>
        <strain evidence="2">WM001</strain>
    </source>
</reference>
<feature type="compositionally biased region" description="Basic and acidic residues" evidence="1">
    <location>
        <begin position="124"/>
        <end position="134"/>
    </location>
</feature>
<name>A0A1R2BGX2_9CILI</name>
<evidence type="ECO:0000313" key="2">
    <source>
        <dbReference type="EMBL" id="OMJ76008.1"/>
    </source>
</evidence>
<dbReference type="Proteomes" id="UP000187209">
    <property type="component" value="Unassembled WGS sequence"/>
</dbReference>
<feature type="compositionally biased region" description="Polar residues" evidence="1">
    <location>
        <begin position="82"/>
        <end position="94"/>
    </location>
</feature>
<proteinExistence type="predicted"/>
<sequence length="173" mass="19450">MGCSPSNTKVAQDQNDPYIQVTINEKLPPQVFEAFKSFHNQASQVHQRSIKISAKTNAADILINHTEGENKDKNHTDHLNANDLNGKNSITNAKSGKDLNCDKHNLQGHMEKNSKNSLHNNIDSQKDANKDVLSEKNQMPEPEEENSLKINNGPRQLPPIDLYSSRNKKFIID</sequence>